<dbReference type="RefSeq" id="WP_066888874.1">
    <property type="nucleotide sequence ID" value="NZ_CP171739.1"/>
</dbReference>
<reference evidence="1 6" key="2">
    <citation type="submission" date="2015-02" db="EMBL/GenBank/DDBJ databases">
        <title>Physiological reanalysis, assessment of diazotrophy, and genome sequences of multiple isolates of Streptomyces thermoautotrophicus.</title>
        <authorList>
            <person name="MacKellar D.C."/>
            <person name="Lieber L."/>
            <person name="Norman J."/>
            <person name="Bolger A."/>
            <person name="Tobin C."/>
            <person name="Murray J.W."/>
            <person name="Prell J."/>
        </authorList>
    </citation>
    <scope>NUCLEOTIDE SEQUENCE [LARGE SCALE GENOMIC DNA]</scope>
    <source>
        <strain evidence="1 6">UBT1</strain>
    </source>
</reference>
<dbReference type="Proteomes" id="UP000070188">
    <property type="component" value="Unassembled WGS sequence"/>
</dbReference>
<dbReference type="EMBL" id="JYIK01000957">
    <property type="protein sequence ID" value="KWX08644.1"/>
    <property type="molecule type" value="Genomic_DNA"/>
</dbReference>
<proteinExistence type="predicted"/>
<reference evidence="4" key="3">
    <citation type="submission" date="2015-04" db="EMBL/GenBank/DDBJ databases">
        <title>Physiological reanalysis, assessment of diazotrophy, and genome sequences of multiple isolates of Streptomyces thermoautotrophicus.</title>
        <authorList>
            <person name="MacKellar D.C."/>
            <person name="Lieber L."/>
            <person name="Norman J."/>
            <person name="Bolger A."/>
            <person name="Tobin C."/>
            <person name="Murray J.W."/>
            <person name="Chang R."/>
            <person name="Ford T."/>
            <person name="Nguyen P.Q."/>
            <person name="Woodward J."/>
            <person name="Permingeat H."/>
            <person name="Joshi N.S."/>
            <person name="Silver P.A."/>
            <person name="Usadel B."/>
            <person name="Rutherford A.W."/>
            <person name="Friesen M."/>
            <person name="Prell J."/>
        </authorList>
    </citation>
    <scope>NUCLEOTIDE SEQUENCE [LARGE SCALE GENOMIC DNA]</scope>
    <source>
        <strain evidence="4">H1</strain>
    </source>
</reference>
<dbReference type="InterPro" id="IPR033437">
    <property type="entry name" value="DUF5130"/>
</dbReference>
<dbReference type="STRING" id="1469144.LI90_3082"/>
<evidence type="ECO:0000313" key="3">
    <source>
        <dbReference type="EMBL" id="KWX08644.1"/>
    </source>
</evidence>
<evidence type="ECO:0000313" key="5">
    <source>
        <dbReference type="Proteomes" id="UP000070598"/>
    </source>
</evidence>
<dbReference type="PATRIC" id="fig|1469144.10.peg.3321"/>
<dbReference type="EMBL" id="JYIJ01000018">
    <property type="protein sequence ID" value="KWX00043.1"/>
    <property type="molecule type" value="Genomic_DNA"/>
</dbReference>
<dbReference type="Pfam" id="PF17174">
    <property type="entry name" value="DUF5130"/>
    <property type="match status" value="1"/>
</dbReference>
<gene>
    <name evidence="2" type="ORF">LI90_3082</name>
    <name evidence="1" type="ORF">TH66_13865</name>
    <name evidence="3" type="ORF">TR74_14060</name>
</gene>
<dbReference type="Gene3D" id="3.10.310.50">
    <property type="match status" value="1"/>
</dbReference>
<protein>
    <recommendedName>
        <fullName evidence="7">DUF5130 domain-containing protein</fullName>
    </recommendedName>
</protein>
<dbReference type="EMBL" id="LAXD01000001">
    <property type="protein sequence ID" value="KWX02044.1"/>
    <property type="molecule type" value="Genomic_DNA"/>
</dbReference>
<keyword evidence="4" id="KW-1185">Reference proteome</keyword>
<evidence type="ECO:0000313" key="6">
    <source>
        <dbReference type="Proteomes" id="UP000070659"/>
    </source>
</evidence>
<evidence type="ECO:0000313" key="2">
    <source>
        <dbReference type="EMBL" id="KWX02044.1"/>
    </source>
</evidence>
<comment type="caution">
    <text evidence="1">The sequence shown here is derived from an EMBL/GenBank/DDBJ whole genome shotgun (WGS) entry which is preliminary data.</text>
</comment>
<dbReference type="Proteomes" id="UP000070659">
    <property type="component" value="Unassembled WGS sequence"/>
</dbReference>
<reference evidence="2" key="4">
    <citation type="submission" date="2015-04" db="EMBL/GenBank/DDBJ databases">
        <title>Physiological reanalysis, assessment of diazotrophy, and genome sequences of multiple isolates of Streptomyces thermoautotrophicus.</title>
        <authorList>
            <person name="MacKellar D.C."/>
            <person name="Lieber L."/>
            <person name="Norman J."/>
            <person name="Bolger A."/>
            <person name="Tobin C."/>
            <person name="Murray J.W."/>
            <person name="Woodward J."/>
            <person name="Friesen M."/>
            <person name="Prell J."/>
        </authorList>
    </citation>
    <scope>NUCLEOTIDE SEQUENCE [LARGE SCALE GENOMIC DNA]</scope>
    <source>
        <strain evidence="2">H1</strain>
    </source>
</reference>
<sequence>MPAGEAFTARQQEDIERVLRLAHEESGLFYSVYVGSLEGDPREYAEKLHGALEKPNDSVLVAVDPGVRRLEIVTGPNARRYLDDRACGLAALTMTTAFAAGDLVGGICSGIRSLSEHARHPKTLHLDTP</sequence>
<dbReference type="Proteomes" id="UP000070598">
    <property type="component" value="Unassembled WGS sequence"/>
</dbReference>
<accession>A0A132MQD5</accession>
<organism evidence="1 6">
    <name type="scientific">Carbonactinospora thermoautotrophica</name>
    <dbReference type="NCBI Taxonomy" id="1469144"/>
    <lineage>
        <taxon>Bacteria</taxon>
        <taxon>Bacillati</taxon>
        <taxon>Actinomycetota</taxon>
        <taxon>Actinomycetes</taxon>
        <taxon>Kitasatosporales</taxon>
        <taxon>Carbonactinosporaceae</taxon>
        <taxon>Carbonactinospora</taxon>
    </lineage>
</organism>
<dbReference type="OrthoDB" id="3214027at2"/>
<dbReference type="AlphaFoldDB" id="A0A132MQD5"/>
<reference evidence="5" key="1">
    <citation type="submission" date="2015-02" db="EMBL/GenBank/DDBJ databases">
        <title>Physiological reanalysis, assessment of diazotrophy, and genome sequences of multiple isolates of Streptomyces thermoautotrophicus.</title>
        <authorList>
            <person name="MacKellar D.C."/>
            <person name="Lieber L."/>
            <person name="Norman J."/>
            <person name="Bolger A."/>
            <person name="Tobin C."/>
            <person name="Murray J.W."/>
            <person name="Friesen M."/>
            <person name="Prell J."/>
        </authorList>
    </citation>
    <scope>NUCLEOTIDE SEQUENCE [LARGE SCALE GENOMIC DNA]</scope>
    <source>
        <strain evidence="5">UBT1</strain>
    </source>
</reference>
<evidence type="ECO:0008006" key="7">
    <source>
        <dbReference type="Google" id="ProtNLM"/>
    </source>
</evidence>
<name>A0A132MQD5_9ACTN</name>
<evidence type="ECO:0000313" key="1">
    <source>
        <dbReference type="EMBL" id="KWX00043.1"/>
    </source>
</evidence>
<evidence type="ECO:0000313" key="4">
    <source>
        <dbReference type="Proteomes" id="UP000070188"/>
    </source>
</evidence>